<name>A0AAV7A2W8_ENGPU</name>
<evidence type="ECO:0000313" key="1">
    <source>
        <dbReference type="EMBL" id="KAG8554117.1"/>
    </source>
</evidence>
<dbReference type="Proteomes" id="UP000824782">
    <property type="component" value="Unassembled WGS sequence"/>
</dbReference>
<dbReference type="AlphaFoldDB" id="A0AAV7A2W8"/>
<protein>
    <recommendedName>
        <fullName evidence="3">Secreted protein</fullName>
    </recommendedName>
</protein>
<accession>A0AAV7A2W8</accession>
<reference evidence="1" key="1">
    <citation type="thesis" date="2020" institute="ProQuest LLC" country="789 East Eisenhower Parkway, Ann Arbor, MI, USA">
        <title>Comparative Genomics and Chromosome Evolution.</title>
        <authorList>
            <person name="Mudd A.B."/>
        </authorList>
    </citation>
    <scope>NUCLEOTIDE SEQUENCE</scope>
    <source>
        <strain evidence="1">237g6f4</strain>
        <tissue evidence="1">Blood</tissue>
    </source>
</reference>
<evidence type="ECO:0000313" key="2">
    <source>
        <dbReference type="Proteomes" id="UP000824782"/>
    </source>
</evidence>
<gene>
    <name evidence="1" type="ORF">GDO81_003670</name>
</gene>
<organism evidence="1 2">
    <name type="scientific">Engystomops pustulosus</name>
    <name type="common">Tungara frog</name>
    <name type="synonym">Physalaemus pustulosus</name>
    <dbReference type="NCBI Taxonomy" id="76066"/>
    <lineage>
        <taxon>Eukaryota</taxon>
        <taxon>Metazoa</taxon>
        <taxon>Chordata</taxon>
        <taxon>Craniata</taxon>
        <taxon>Vertebrata</taxon>
        <taxon>Euteleostomi</taxon>
        <taxon>Amphibia</taxon>
        <taxon>Batrachia</taxon>
        <taxon>Anura</taxon>
        <taxon>Neobatrachia</taxon>
        <taxon>Hyloidea</taxon>
        <taxon>Leptodactylidae</taxon>
        <taxon>Leiuperinae</taxon>
        <taxon>Engystomops</taxon>
    </lineage>
</organism>
<proteinExistence type="predicted"/>
<evidence type="ECO:0008006" key="3">
    <source>
        <dbReference type="Google" id="ProtNLM"/>
    </source>
</evidence>
<dbReference type="EMBL" id="WNYA01000010">
    <property type="protein sequence ID" value="KAG8554117.1"/>
    <property type="molecule type" value="Genomic_DNA"/>
</dbReference>
<comment type="caution">
    <text evidence="1">The sequence shown here is derived from an EMBL/GenBank/DDBJ whole genome shotgun (WGS) entry which is preliminary data.</text>
</comment>
<keyword evidence="2" id="KW-1185">Reference proteome</keyword>
<sequence>MGNVHITRLLCISAWLLPKKMNQKPSENSWRQDKLYIVRAQFNCQVIPMCGKNIRRDNLSQRRRHKYPEQRTFSTYCR</sequence>